<dbReference type="PANTHER" id="PTHR15335:SF7">
    <property type="entry name" value="PROTEIN TFG"/>
    <property type="match status" value="1"/>
</dbReference>
<feature type="region of interest" description="Disordered" evidence="1">
    <location>
        <begin position="776"/>
        <end position="846"/>
    </location>
</feature>
<dbReference type="GO" id="GO:0042802">
    <property type="term" value="F:identical protein binding"/>
    <property type="evidence" value="ECO:0007669"/>
    <property type="project" value="InterPro"/>
</dbReference>
<feature type="compositionally biased region" description="Basic and acidic residues" evidence="1">
    <location>
        <begin position="792"/>
        <end position="815"/>
    </location>
</feature>
<keyword evidence="4" id="KW-1185">Reference proteome</keyword>
<feature type="compositionally biased region" description="Basic and acidic residues" evidence="1">
    <location>
        <begin position="697"/>
        <end position="706"/>
    </location>
</feature>
<organism evidence="3 4">
    <name type="scientific">Fasciola gigantica</name>
    <name type="common">Giant liver fluke</name>
    <dbReference type="NCBI Taxonomy" id="46835"/>
    <lineage>
        <taxon>Eukaryota</taxon>
        <taxon>Metazoa</taxon>
        <taxon>Spiralia</taxon>
        <taxon>Lophotrochozoa</taxon>
        <taxon>Platyhelminthes</taxon>
        <taxon>Trematoda</taxon>
        <taxon>Digenea</taxon>
        <taxon>Plagiorchiida</taxon>
        <taxon>Echinostomata</taxon>
        <taxon>Echinostomatoidea</taxon>
        <taxon>Fasciolidae</taxon>
        <taxon>Fasciola</taxon>
    </lineage>
</organism>
<dbReference type="STRING" id="46835.A0A504YM48"/>
<accession>A0A504YM48</accession>
<dbReference type="SMART" id="SM00666">
    <property type="entry name" value="PB1"/>
    <property type="match status" value="1"/>
</dbReference>
<feature type="domain" description="PB1" evidence="2">
    <location>
        <begin position="9"/>
        <end position="90"/>
    </location>
</feature>
<dbReference type="OrthoDB" id="1594986at2759"/>
<dbReference type="EMBL" id="SUNJ01011183">
    <property type="protein sequence ID" value="TPP59087.1"/>
    <property type="molecule type" value="Genomic_DNA"/>
</dbReference>
<dbReference type="GO" id="GO:0048208">
    <property type="term" value="P:COPII vesicle coating"/>
    <property type="evidence" value="ECO:0007669"/>
    <property type="project" value="InterPro"/>
</dbReference>
<dbReference type="AlphaFoldDB" id="A0A504YM48"/>
<evidence type="ECO:0000313" key="4">
    <source>
        <dbReference type="Proteomes" id="UP000316759"/>
    </source>
</evidence>
<evidence type="ECO:0000259" key="2">
    <source>
        <dbReference type="PROSITE" id="PS51745"/>
    </source>
</evidence>
<dbReference type="Proteomes" id="UP000316759">
    <property type="component" value="Unassembled WGS sequence"/>
</dbReference>
<dbReference type="InterPro" id="IPR000270">
    <property type="entry name" value="PB1_dom"/>
</dbReference>
<feature type="region of interest" description="Disordered" evidence="1">
    <location>
        <begin position="450"/>
        <end position="486"/>
    </location>
</feature>
<feature type="compositionally biased region" description="Polar residues" evidence="1">
    <location>
        <begin position="450"/>
        <end position="482"/>
    </location>
</feature>
<dbReference type="Pfam" id="PF00564">
    <property type="entry name" value="PB1"/>
    <property type="match status" value="1"/>
</dbReference>
<protein>
    <recommendedName>
        <fullName evidence="2">PB1 domain-containing protein</fullName>
    </recommendedName>
</protein>
<dbReference type="SUPFAM" id="SSF54277">
    <property type="entry name" value="CAD &amp; PB1 domains"/>
    <property type="match status" value="1"/>
</dbReference>
<feature type="compositionally biased region" description="Polar residues" evidence="1">
    <location>
        <begin position="776"/>
        <end position="789"/>
    </location>
</feature>
<dbReference type="InterPro" id="IPR033512">
    <property type="entry name" value="TFG"/>
</dbReference>
<dbReference type="Gene3D" id="3.10.20.90">
    <property type="entry name" value="Phosphatidylinositol 3-kinase Catalytic Subunit, Chain A, domain 1"/>
    <property type="match status" value="1"/>
</dbReference>
<dbReference type="CDD" id="cd05992">
    <property type="entry name" value="PB1"/>
    <property type="match status" value="1"/>
</dbReference>
<dbReference type="InterPro" id="IPR053793">
    <property type="entry name" value="PB1-like"/>
</dbReference>
<dbReference type="PANTHER" id="PTHR15335">
    <property type="entry name" value="PROTEIN TFG"/>
    <property type="match status" value="1"/>
</dbReference>
<sequence length="1111" mass="122561">MVSTVPTSTRIVKFKYGSDIRRTAMDRRSLNFDELKRVVHDLYKDRISDNLELKFKYIDGDGDMVTVSNDMDLNLALDSVSNIKFLVYPSCCKEESDPCAAIKKRYSLSQLEAVNIAQQLVVMRALILKIINRITSEDKQNLLPSRLVTSEATSAPTSQSSGRMSEKQCEAELVLSTKRFNRAPWVEKSTIPPVDSNLQLSSTRCSANLVTGSTSYATVSACAPVENILSYSDSQIGICSTAAKRPVTKDPFSNAAVVQIPSEHTADVTQLPTVKVRTESFDEEKQVGAERRSTEHSGLLHLIKEDRLQSKNIPGSPIVVSSRIWGFAGQTSQENIPGDSKSVLDDDKSLRNQLAEGEISWKSHRKVQSSGSLEEPVQKCNVLEPSGSVLHAANQIMSTANWPDYVHSTPQEDCRISQLPIESFNQVSPAAPSIVSPYFPSQYLVASSKHPSFTRPNTNLTDPKQSGRKTPSTIPLQSTKPASGTDLDEVYSARSTHISLRPSAVVPVSSAPSVTSIPPMNLQTEPVPSGLAFCETVDETESIQPAVSKKPDQEYAQISSAAPIQSYTQATPSELSKVKSVRSSHVFVRPHDVYSLASARTDTSKQLIDLESLALSGGLAFYDTEQKLIDLEDATIIQSPSPYVPDHIVNAGSIRSTDVSYWSHPSSDRLTKASTEMESVVIAPSPEELDNWIRKSEPKLQRKSSDKLSSVMTRSSSSVRTGPAVETIQDIYRVTRKDLVSSVIDQPSIHADQLLLTTVPVSRDFVRGHQSKLFPRTSSARENLPTQSDRLFPTDKTQDGISELTDRLSSRHREPGSFSTSRGAALLDDEPQQPFPGESPISYPSDPVKVLPEIQIDQDVYRGIPGDQQSSLAEQSSVSCQRLLQSGYQSFPVHKTTSEHIDLFVAKSNNLGLVHQDYPGRDDDNDQLEKASQPYQAETTARAADQIWGHKVDQTLEVPKWTYPPVDKLSLVSKDLVNNADTIQNSPHDPAGAQRMAPVDVEEQSEIIPPKQSSILKATPSADRQIIEDGTKHANQWSKIISRNKFSIDYRRPDCIKHQTKRAELINRTTKNDRTKNGPITGQTTGRSSVKVHLRIALDASHCSPKMRDQY</sequence>
<gene>
    <name evidence="3" type="ORF">FGIG_03743</name>
</gene>
<evidence type="ECO:0000256" key="1">
    <source>
        <dbReference type="SAM" id="MobiDB-lite"/>
    </source>
</evidence>
<feature type="region of interest" description="Disordered" evidence="1">
    <location>
        <begin position="697"/>
        <end position="717"/>
    </location>
</feature>
<dbReference type="PROSITE" id="PS51745">
    <property type="entry name" value="PB1"/>
    <property type="match status" value="1"/>
</dbReference>
<comment type="caution">
    <text evidence="3">The sequence shown here is derived from an EMBL/GenBank/DDBJ whole genome shotgun (WGS) entry which is preliminary data.</text>
</comment>
<proteinExistence type="predicted"/>
<reference evidence="3 4" key="1">
    <citation type="submission" date="2019-04" db="EMBL/GenBank/DDBJ databases">
        <title>Annotation for the trematode Fasciola gigantica.</title>
        <authorList>
            <person name="Choi Y.-J."/>
        </authorList>
    </citation>
    <scope>NUCLEOTIDE SEQUENCE [LARGE SCALE GENOMIC DNA]</scope>
    <source>
        <strain evidence="3">Uganda_cow_1</strain>
    </source>
</reference>
<evidence type="ECO:0000313" key="3">
    <source>
        <dbReference type="EMBL" id="TPP59087.1"/>
    </source>
</evidence>
<name>A0A504YM48_FASGI</name>
<dbReference type="GO" id="GO:0070971">
    <property type="term" value="C:endoplasmic reticulum exit site"/>
    <property type="evidence" value="ECO:0007669"/>
    <property type="project" value="TreeGrafter"/>
</dbReference>